<keyword evidence="4 9" id="KW-0238">DNA-binding</keyword>
<dbReference type="InterPro" id="IPR001356">
    <property type="entry name" value="HD"/>
</dbReference>
<comment type="subcellular location">
    <subcellularLocation>
        <location evidence="1 9 10">Nucleus</location>
    </subcellularLocation>
</comment>
<feature type="DNA-binding region" description="Homeobox" evidence="9">
    <location>
        <begin position="130"/>
        <end position="189"/>
    </location>
</feature>
<evidence type="ECO:0000256" key="5">
    <source>
        <dbReference type="ARBA" id="ARBA00023155"/>
    </source>
</evidence>
<keyword evidence="6" id="KW-0804">Transcription</keyword>
<reference evidence="13" key="2">
    <citation type="submission" date="2025-08" db="UniProtKB">
        <authorList>
            <consortium name="Ensembl"/>
        </authorList>
    </citation>
    <scope>IDENTIFICATION</scope>
</reference>
<dbReference type="PANTHER" id="PTHR24333">
    <property type="entry name" value="HOMEO BOX HB9 LIKE A-RELATED"/>
    <property type="match status" value="1"/>
</dbReference>
<dbReference type="AlphaFoldDB" id="A0A672YNM0"/>
<dbReference type="SMART" id="SM00389">
    <property type="entry name" value="HOX"/>
    <property type="match status" value="1"/>
</dbReference>
<feature type="region of interest" description="Disordered" evidence="11">
    <location>
        <begin position="16"/>
        <end position="61"/>
    </location>
</feature>
<dbReference type="GO" id="GO:0000981">
    <property type="term" value="F:DNA-binding transcription factor activity, RNA polymerase II-specific"/>
    <property type="evidence" value="ECO:0007669"/>
    <property type="project" value="InterPro"/>
</dbReference>
<feature type="compositionally biased region" description="Low complexity" evidence="11">
    <location>
        <begin position="30"/>
        <end position="43"/>
    </location>
</feature>
<evidence type="ECO:0000313" key="13">
    <source>
        <dbReference type="Ensembl" id="ENSSORP00005006179.1"/>
    </source>
</evidence>
<dbReference type="InParanoid" id="A0A672YNM0"/>
<dbReference type="GO" id="GO:0005634">
    <property type="term" value="C:nucleus"/>
    <property type="evidence" value="ECO:0007669"/>
    <property type="project" value="UniProtKB-SubCell"/>
</dbReference>
<accession>A0A672YNM0</accession>
<reference evidence="13" key="3">
    <citation type="submission" date="2025-09" db="UniProtKB">
        <authorList>
            <consortium name="Ensembl"/>
        </authorList>
    </citation>
    <scope>IDENTIFICATION</scope>
</reference>
<evidence type="ECO:0000259" key="12">
    <source>
        <dbReference type="PROSITE" id="PS50071"/>
    </source>
</evidence>
<keyword evidence="2" id="KW-0217">Developmental protein</keyword>
<keyword evidence="3" id="KW-0805">Transcription regulation</keyword>
<dbReference type="Pfam" id="PF00046">
    <property type="entry name" value="Homeodomain"/>
    <property type="match status" value="1"/>
</dbReference>
<feature type="domain" description="Homeobox" evidence="12">
    <location>
        <begin position="128"/>
        <end position="188"/>
    </location>
</feature>
<evidence type="ECO:0000256" key="2">
    <source>
        <dbReference type="ARBA" id="ARBA00022473"/>
    </source>
</evidence>
<evidence type="ECO:0000256" key="9">
    <source>
        <dbReference type="PROSITE-ProRule" id="PRU00108"/>
    </source>
</evidence>
<dbReference type="InterPro" id="IPR050848">
    <property type="entry name" value="Homeobox_TF"/>
</dbReference>
<keyword evidence="5 9" id="KW-0371">Homeobox</keyword>
<evidence type="ECO:0000313" key="14">
    <source>
        <dbReference type="Proteomes" id="UP000472271"/>
    </source>
</evidence>
<reference evidence="13" key="1">
    <citation type="submission" date="2019-06" db="EMBL/GenBank/DDBJ databases">
        <authorList>
            <consortium name="Wellcome Sanger Institute Data Sharing"/>
        </authorList>
    </citation>
    <scope>NUCLEOTIDE SEQUENCE [LARGE SCALE GENOMIC DNA]</scope>
</reference>
<dbReference type="Gene3D" id="1.10.10.60">
    <property type="entry name" value="Homeodomain-like"/>
    <property type="match status" value="1"/>
</dbReference>
<dbReference type="InterPro" id="IPR020479">
    <property type="entry name" value="HD_metazoa"/>
</dbReference>
<feature type="region of interest" description="Disordered" evidence="11">
    <location>
        <begin position="82"/>
        <end position="134"/>
    </location>
</feature>
<keyword evidence="7 9" id="KW-0539">Nucleus</keyword>
<dbReference type="InterPro" id="IPR009057">
    <property type="entry name" value="Homeodomain-like_sf"/>
</dbReference>
<dbReference type="Ensembl" id="ENSSORT00005006431.1">
    <property type="protein sequence ID" value="ENSSORP00005006179.1"/>
    <property type="gene ID" value="ENSSORG00005003674.1"/>
</dbReference>
<dbReference type="OrthoDB" id="6159439at2759"/>
<dbReference type="SUPFAM" id="SSF46689">
    <property type="entry name" value="Homeodomain-like"/>
    <property type="match status" value="1"/>
</dbReference>
<sequence length="251" mass="28071">MELSGFRIDSLLSLRPPQELLLRAEPPELSPGSCSGGSAPASPRTEPLPRRESGPLPGHLLQPRTAASSFLIRDILADCRPFSDPGQPELEAGPNRVGPEEESLSRLSSDPENRVRGGASDPASSRLKKPRKARTAFSDVQLSKLERNFQKHKYLSVQDRMELAAELDLSDTQVKTWYQNRRTKWKRQSAVGLELLAEAGRMILPTHFLYPPAPPTVEPFLYRNHTPHHTYHQVAPPLQPCILTHIQPHQL</sequence>
<name>A0A672YNM0_9TELE</name>
<comment type="similarity">
    <text evidence="8">Belongs to the BAR homeobox family.</text>
</comment>
<dbReference type="PROSITE" id="PS50071">
    <property type="entry name" value="HOMEOBOX_2"/>
    <property type="match status" value="1"/>
</dbReference>
<dbReference type="GO" id="GO:0003677">
    <property type="term" value="F:DNA binding"/>
    <property type="evidence" value="ECO:0007669"/>
    <property type="project" value="UniProtKB-UniRule"/>
</dbReference>
<evidence type="ECO:0000256" key="1">
    <source>
        <dbReference type="ARBA" id="ARBA00004123"/>
    </source>
</evidence>
<dbReference type="PROSITE" id="PS00027">
    <property type="entry name" value="HOMEOBOX_1"/>
    <property type="match status" value="1"/>
</dbReference>
<evidence type="ECO:0000256" key="3">
    <source>
        <dbReference type="ARBA" id="ARBA00023015"/>
    </source>
</evidence>
<protein>
    <submittedName>
        <fullName evidence="13">BarH-like 1 homeobox protein</fullName>
    </submittedName>
</protein>
<dbReference type="Proteomes" id="UP000472271">
    <property type="component" value="Chromosome 9"/>
</dbReference>
<evidence type="ECO:0000256" key="11">
    <source>
        <dbReference type="SAM" id="MobiDB-lite"/>
    </source>
</evidence>
<proteinExistence type="inferred from homology"/>
<organism evidence="13 14">
    <name type="scientific">Sphaeramia orbicularis</name>
    <name type="common">orbiculate cardinalfish</name>
    <dbReference type="NCBI Taxonomy" id="375764"/>
    <lineage>
        <taxon>Eukaryota</taxon>
        <taxon>Metazoa</taxon>
        <taxon>Chordata</taxon>
        <taxon>Craniata</taxon>
        <taxon>Vertebrata</taxon>
        <taxon>Euteleostomi</taxon>
        <taxon>Actinopterygii</taxon>
        <taxon>Neopterygii</taxon>
        <taxon>Teleostei</taxon>
        <taxon>Neoteleostei</taxon>
        <taxon>Acanthomorphata</taxon>
        <taxon>Gobiaria</taxon>
        <taxon>Kurtiformes</taxon>
        <taxon>Apogonoidei</taxon>
        <taxon>Apogonidae</taxon>
        <taxon>Apogoninae</taxon>
        <taxon>Sphaeramia</taxon>
    </lineage>
</organism>
<gene>
    <name evidence="13" type="primary">barhl1a</name>
</gene>
<evidence type="ECO:0000256" key="4">
    <source>
        <dbReference type="ARBA" id="ARBA00023125"/>
    </source>
</evidence>
<evidence type="ECO:0000256" key="10">
    <source>
        <dbReference type="RuleBase" id="RU000682"/>
    </source>
</evidence>
<keyword evidence="14" id="KW-1185">Reference proteome</keyword>
<dbReference type="PANTHER" id="PTHR24333:SF5">
    <property type="entry name" value="VENT HOMEOBOX"/>
    <property type="match status" value="1"/>
</dbReference>
<dbReference type="InterPro" id="IPR017970">
    <property type="entry name" value="Homeobox_CS"/>
</dbReference>
<dbReference type="PRINTS" id="PR00024">
    <property type="entry name" value="HOMEOBOX"/>
</dbReference>
<evidence type="ECO:0000256" key="8">
    <source>
        <dbReference type="ARBA" id="ARBA00038196"/>
    </source>
</evidence>
<evidence type="ECO:0000256" key="6">
    <source>
        <dbReference type="ARBA" id="ARBA00023163"/>
    </source>
</evidence>
<dbReference type="CDD" id="cd00086">
    <property type="entry name" value="homeodomain"/>
    <property type="match status" value="1"/>
</dbReference>
<evidence type="ECO:0000256" key="7">
    <source>
        <dbReference type="ARBA" id="ARBA00023242"/>
    </source>
</evidence>